<reference evidence="1" key="1">
    <citation type="journal article" date="2004" name="Nature">
        <title>Genome duplication in the teleost fish Tetraodon nigroviridis reveals the early vertebrate proto-karyotype.</title>
        <authorList>
            <person name="Jaillon O."/>
            <person name="Aury J.-M."/>
            <person name="Brunet F."/>
            <person name="Petit J.-L."/>
            <person name="Stange-Thomann N."/>
            <person name="Mauceli E."/>
            <person name="Bouneau L."/>
            <person name="Fischer C."/>
            <person name="Ozouf-Costaz C."/>
            <person name="Bernot A."/>
            <person name="Nicaud S."/>
            <person name="Jaffe D."/>
            <person name="Fisher S."/>
            <person name="Lutfalla G."/>
            <person name="Dossat C."/>
            <person name="Segurens B."/>
            <person name="Dasilva C."/>
            <person name="Salanoubat M."/>
            <person name="Levy M."/>
            <person name="Boudet N."/>
            <person name="Castellano S."/>
            <person name="Anthouard V."/>
            <person name="Jubin C."/>
            <person name="Castelli V."/>
            <person name="Katinka M."/>
            <person name="Vacherie B."/>
            <person name="Biemont C."/>
            <person name="Skalli Z."/>
            <person name="Cattolico L."/>
            <person name="Poulain J."/>
            <person name="De Berardinis V."/>
            <person name="Cruaud C."/>
            <person name="Duprat S."/>
            <person name="Brottier P."/>
            <person name="Coutanceau J.-P."/>
            <person name="Gouzy J."/>
            <person name="Parra G."/>
            <person name="Lardier G."/>
            <person name="Chapple C."/>
            <person name="McKernan K.J."/>
            <person name="McEwan P."/>
            <person name="Bosak S."/>
            <person name="Kellis M."/>
            <person name="Volff J.-N."/>
            <person name="Guigo R."/>
            <person name="Zody M.C."/>
            <person name="Mesirov J."/>
            <person name="Lindblad-Toh K."/>
            <person name="Birren B."/>
            <person name="Nusbaum C."/>
            <person name="Kahn D."/>
            <person name="Robinson-Rechavi M."/>
            <person name="Laudet V."/>
            <person name="Schachter V."/>
            <person name="Quetier F."/>
            <person name="Saurin W."/>
            <person name="Scarpelli C."/>
            <person name="Wincker P."/>
            <person name="Lander E.S."/>
            <person name="Weissenbach J."/>
            <person name="Roest Crollius H."/>
        </authorList>
    </citation>
    <scope>NUCLEOTIDE SEQUENCE [LARGE SCALE GENOMIC DNA]</scope>
</reference>
<comment type="caution">
    <text evidence="1">The sequence shown here is derived from an EMBL/GenBank/DDBJ whole genome shotgun (WGS) entry which is preliminary data.</text>
</comment>
<accession>Q4RUS2</accession>
<proteinExistence type="predicted"/>
<protein>
    <submittedName>
        <fullName evidence="1">(spotted green pufferfish) hypothetical protein</fullName>
    </submittedName>
</protein>
<feature type="non-terminal residue" evidence="1">
    <location>
        <position position="29"/>
    </location>
</feature>
<evidence type="ECO:0000313" key="1">
    <source>
        <dbReference type="EMBL" id="CAG07860.1"/>
    </source>
</evidence>
<organism evidence="1">
    <name type="scientific">Tetraodon nigroviridis</name>
    <name type="common">Spotted green pufferfish</name>
    <name type="synonym">Chelonodon nigroviridis</name>
    <dbReference type="NCBI Taxonomy" id="99883"/>
    <lineage>
        <taxon>Eukaryota</taxon>
        <taxon>Metazoa</taxon>
        <taxon>Chordata</taxon>
        <taxon>Craniata</taxon>
        <taxon>Vertebrata</taxon>
        <taxon>Euteleostomi</taxon>
        <taxon>Actinopterygii</taxon>
        <taxon>Neopterygii</taxon>
        <taxon>Teleostei</taxon>
        <taxon>Neoteleostei</taxon>
        <taxon>Acanthomorphata</taxon>
        <taxon>Eupercaria</taxon>
        <taxon>Tetraodontiformes</taxon>
        <taxon>Tetradontoidea</taxon>
        <taxon>Tetraodontidae</taxon>
        <taxon>Tetraodon</taxon>
    </lineage>
</organism>
<reference evidence="1" key="2">
    <citation type="submission" date="2004-02" db="EMBL/GenBank/DDBJ databases">
        <authorList>
            <consortium name="Genoscope"/>
            <consortium name="Whitehead Institute Centre for Genome Research"/>
        </authorList>
    </citation>
    <scope>NUCLEOTIDE SEQUENCE</scope>
</reference>
<dbReference type="AlphaFoldDB" id="Q4RUS2"/>
<dbReference type="EMBL" id="CAAE01014993">
    <property type="protein sequence ID" value="CAG07860.1"/>
    <property type="molecule type" value="Genomic_DNA"/>
</dbReference>
<sequence>MAAAMELRCWGGGWGLPSVHAESLVVLVT</sequence>
<dbReference type="KEGG" id="tng:GSTEN00028665G001"/>
<name>Q4RUS2_TETNG</name>
<gene>
    <name evidence="1" type="ORF">GSTENG00028665001</name>
</gene>